<feature type="region of interest" description="Disordered" evidence="1">
    <location>
        <begin position="150"/>
        <end position="298"/>
    </location>
</feature>
<dbReference type="AlphaFoldDB" id="A0A9N8S2F0"/>
<evidence type="ECO:0000313" key="2">
    <source>
        <dbReference type="EMBL" id="CAG4922703.1"/>
    </source>
</evidence>
<proteinExistence type="predicted"/>
<feature type="compositionally biased region" description="Basic and acidic residues" evidence="1">
    <location>
        <begin position="240"/>
        <end position="257"/>
    </location>
</feature>
<dbReference type="RefSeq" id="WP_228883130.1">
    <property type="nucleotide sequence ID" value="NZ_CAJQZC010000013.1"/>
</dbReference>
<organism evidence="2 3">
    <name type="scientific">Paraburkholderia saeva</name>
    <dbReference type="NCBI Taxonomy" id="2777537"/>
    <lineage>
        <taxon>Bacteria</taxon>
        <taxon>Pseudomonadati</taxon>
        <taxon>Pseudomonadota</taxon>
        <taxon>Betaproteobacteria</taxon>
        <taxon>Burkholderiales</taxon>
        <taxon>Burkholderiaceae</taxon>
        <taxon>Paraburkholderia</taxon>
    </lineage>
</organism>
<evidence type="ECO:0000256" key="1">
    <source>
        <dbReference type="SAM" id="MobiDB-lite"/>
    </source>
</evidence>
<feature type="compositionally biased region" description="Basic and acidic residues" evidence="1">
    <location>
        <begin position="205"/>
        <end position="232"/>
    </location>
</feature>
<sequence length="418" mass="45283">MRHTVIGLFDTYTQAEAARDTLVQTGFARTDIELQANPVPPSGADIDPAADPDAGHGFMANIERFLSSLFASGPRPADPATTARYTDAVRRGAVLVCVNAASESHAELAERTLAKLGAIDIGERAPAWDSPMMDTAGMRDQSMLDELGVGAAGAVPPPLSPVPPVSSASADYPATTRPLREPVPQAPAAAERPMLDPLGQADPLARPRDVEVETARRESMERARAMESRPEPLRGSQTAREPRRDPTREIDPPRVDPLHPLGGADPLRVEARDHAPLSGTPPSYDTPEPYDDATRAVSTGAVPGSGAYMAPAAPSVGAGSIGAPVPDEFLEYEEDFRGHYDEQYAAEGARYEDYSGAYHYGAKMGQDVRYRDRQWDDIEPEARRDWETMPRGAQGDTWERFKAAVRHGWDRVTGHHHV</sequence>
<dbReference type="EMBL" id="CAJQZC010000013">
    <property type="protein sequence ID" value="CAG4922703.1"/>
    <property type="molecule type" value="Genomic_DNA"/>
</dbReference>
<accession>A0A9N8S2F0</accession>
<evidence type="ECO:0000313" key="3">
    <source>
        <dbReference type="Proteomes" id="UP000789704"/>
    </source>
</evidence>
<reference evidence="2" key="1">
    <citation type="submission" date="2021-04" db="EMBL/GenBank/DDBJ databases">
        <authorList>
            <person name="Vanwijnsberghe S."/>
        </authorList>
    </citation>
    <scope>NUCLEOTIDE SEQUENCE</scope>
    <source>
        <strain evidence="2">LMG 31841</strain>
    </source>
</reference>
<keyword evidence="3" id="KW-1185">Reference proteome</keyword>
<feature type="compositionally biased region" description="Pro residues" evidence="1">
    <location>
        <begin position="155"/>
        <end position="164"/>
    </location>
</feature>
<gene>
    <name evidence="2" type="ORF">LMG31841_05215</name>
</gene>
<dbReference type="Proteomes" id="UP000789704">
    <property type="component" value="Unassembled WGS sequence"/>
</dbReference>
<name>A0A9N8S2F0_9BURK</name>
<comment type="caution">
    <text evidence="2">The sequence shown here is derived from an EMBL/GenBank/DDBJ whole genome shotgun (WGS) entry which is preliminary data.</text>
</comment>
<protein>
    <submittedName>
        <fullName evidence="2">Uncharacterized protein</fullName>
    </submittedName>
</protein>